<comment type="subcellular location">
    <subcellularLocation>
        <location evidence="5">Cytoplasm</location>
    </subcellularLocation>
</comment>
<evidence type="ECO:0000256" key="5">
    <source>
        <dbReference type="HAMAP-Rule" id="MF_03043"/>
    </source>
</evidence>
<evidence type="ECO:0000256" key="2">
    <source>
        <dbReference type="ARBA" id="ARBA00022694"/>
    </source>
</evidence>
<dbReference type="EMBL" id="LGSR01000020">
    <property type="protein sequence ID" value="KOS19765.1"/>
    <property type="molecule type" value="Genomic_DNA"/>
</dbReference>
<dbReference type="Gene3D" id="3.20.20.105">
    <property type="entry name" value="Queuine tRNA-ribosyltransferase-like"/>
    <property type="match status" value="1"/>
</dbReference>
<feature type="binding site" evidence="5">
    <location>
        <position position="326"/>
    </location>
    <ligand>
        <name>Zn(2+)</name>
        <dbReference type="ChEBI" id="CHEBI:29105"/>
    </ligand>
</feature>
<name>A0A0M9VUC9_ESCWE</name>
<dbReference type="InterPro" id="IPR036511">
    <property type="entry name" value="TGT-like_sf"/>
</dbReference>
<dbReference type="NCBIfam" id="TIGR00449">
    <property type="entry name" value="tgt_general"/>
    <property type="match status" value="1"/>
</dbReference>
<gene>
    <name evidence="8" type="ORF">ESCO_000577</name>
</gene>
<keyword evidence="2 5" id="KW-0819">tRNA processing</keyword>
<comment type="caution">
    <text evidence="8">The sequence shown here is derived from an EMBL/GenBank/DDBJ whole genome shotgun (WGS) entry which is preliminary data.</text>
</comment>
<dbReference type="InterPro" id="IPR002616">
    <property type="entry name" value="tRNA_ribo_trans-like"/>
</dbReference>
<dbReference type="PANTHER" id="PTHR46064">
    <property type="entry name" value="QUEUINE TRNA-RIBOSYLTRANSFERASE ACCESSORY SUBUNIT 2"/>
    <property type="match status" value="1"/>
</dbReference>
<dbReference type="GO" id="GO:0008479">
    <property type="term" value="F:tRNA-guanosine(34) queuine transglycosylase activity"/>
    <property type="evidence" value="ECO:0007669"/>
    <property type="project" value="UniProtKB-UniRule"/>
</dbReference>
<feature type="binding site" evidence="5">
    <location>
        <position position="295"/>
    </location>
    <ligand>
        <name>Zn(2+)</name>
        <dbReference type="ChEBI" id="CHEBI:29105"/>
    </ligand>
</feature>
<dbReference type="InterPro" id="IPR050852">
    <property type="entry name" value="Queuine_tRNA-ribosyltrfase"/>
</dbReference>
<dbReference type="GO" id="GO:0005737">
    <property type="term" value="C:cytoplasm"/>
    <property type="evidence" value="ECO:0007669"/>
    <property type="project" value="UniProtKB-SubCell"/>
</dbReference>
<dbReference type="GO" id="GO:0046872">
    <property type="term" value="F:metal ion binding"/>
    <property type="evidence" value="ECO:0007669"/>
    <property type="project" value="UniProtKB-KW"/>
</dbReference>
<comment type="similarity">
    <text evidence="5">Belongs to the queuine tRNA-ribosyltransferase family. QTRT2 subfamily.</text>
</comment>
<evidence type="ECO:0000256" key="4">
    <source>
        <dbReference type="ARBA" id="ARBA00022833"/>
    </source>
</evidence>
<feature type="binding site" evidence="5">
    <location>
        <position position="297"/>
    </location>
    <ligand>
        <name>Zn(2+)</name>
        <dbReference type="ChEBI" id="CHEBI:29105"/>
    </ligand>
</feature>
<dbReference type="OrthoDB" id="27601at2759"/>
<keyword evidence="1 5" id="KW-0963">Cytoplasm</keyword>
<feature type="binding site" evidence="5">
    <location>
        <position position="300"/>
    </location>
    <ligand>
        <name>Zn(2+)</name>
        <dbReference type="ChEBI" id="CHEBI:29105"/>
    </ligand>
</feature>
<evidence type="ECO:0000256" key="1">
    <source>
        <dbReference type="ARBA" id="ARBA00022490"/>
    </source>
</evidence>
<feature type="domain" description="tRNA-guanine(15) transglycosylase-like" evidence="7">
    <location>
        <begin position="55"/>
        <end position="361"/>
    </location>
</feature>
<dbReference type="Proteomes" id="UP000053831">
    <property type="component" value="Unassembled WGS sequence"/>
</dbReference>
<keyword evidence="3 5" id="KW-0479">Metal-binding</keyword>
<evidence type="ECO:0000256" key="6">
    <source>
        <dbReference type="SAM" id="MobiDB-lite"/>
    </source>
</evidence>
<feature type="region of interest" description="Disordered" evidence="6">
    <location>
        <begin position="360"/>
        <end position="416"/>
    </location>
</feature>
<evidence type="ECO:0000259" key="7">
    <source>
        <dbReference type="Pfam" id="PF01702"/>
    </source>
</evidence>
<dbReference type="InterPro" id="IPR028592">
    <property type="entry name" value="QTRTD1"/>
</dbReference>
<accession>A0A0M9VUC9</accession>
<evidence type="ECO:0000256" key="3">
    <source>
        <dbReference type="ARBA" id="ARBA00022723"/>
    </source>
</evidence>
<keyword evidence="8" id="KW-0808">Transferase</keyword>
<sequence length="416" mass="45162">MSGPCVFETSAGLTARLGMLTLPNRKPIETPTYLAVTSRGSVPHLTPDNLQKCTFAAMPSEVLTILGPRRCPAVTTPVGNTAKTMSIFTSTGFRNVTVSEYASAVASLQPDIVVPMADLPHTSKTPVSKKLIRMVEHTELWLDEFLGTLSRRSRKERSAGSAFIAVFAPVLPVERPIQWDYLRHLSEDVAEDVSGLAVYDANLLPELAHYAPMIPLPKLSMDAPGSPHDVLRQIALGIDICVLPFVNNASDAGVAFTFSFPVRESGGGGGGVEPLGINMWDAGLSTAVVPLAQDCRCYACERHHRAYVRHLLNAKEMLGWSLLQIHNHHVVDEFFGGIRGSLAAGSEQFERDRARFSASYEPELPEGTGARPRARGYHFKSEAASERINKPSWTDLDKDGASPVANGHVQAAQLDE</sequence>
<dbReference type="HAMAP" id="MF_03043">
    <property type="entry name" value="QTRT2"/>
    <property type="match status" value="1"/>
</dbReference>
<evidence type="ECO:0000313" key="8">
    <source>
        <dbReference type="EMBL" id="KOS19765.1"/>
    </source>
</evidence>
<dbReference type="SUPFAM" id="SSF51713">
    <property type="entry name" value="tRNA-guanine transglycosylase"/>
    <property type="match status" value="1"/>
</dbReference>
<dbReference type="GO" id="GO:0006400">
    <property type="term" value="P:tRNA modification"/>
    <property type="evidence" value="ECO:0007669"/>
    <property type="project" value="InterPro"/>
</dbReference>
<evidence type="ECO:0000313" key="9">
    <source>
        <dbReference type="Proteomes" id="UP000053831"/>
    </source>
</evidence>
<organism evidence="8 9">
    <name type="scientific">Escovopsis weberi</name>
    <dbReference type="NCBI Taxonomy" id="150374"/>
    <lineage>
        <taxon>Eukaryota</taxon>
        <taxon>Fungi</taxon>
        <taxon>Dikarya</taxon>
        <taxon>Ascomycota</taxon>
        <taxon>Pezizomycotina</taxon>
        <taxon>Sordariomycetes</taxon>
        <taxon>Hypocreomycetidae</taxon>
        <taxon>Hypocreales</taxon>
        <taxon>Hypocreaceae</taxon>
        <taxon>Escovopsis</taxon>
    </lineage>
</organism>
<comment type="subunit">
    <text evidence="5">Heterodimer of a catalytic subunit and an accessory subunit.</text>
</comment>
<reference evidence="8 9" key="1">
    <citation type="submission" date="2015-07" db="EMBL/GenBank/DDBJ databases">
        <title>The genome of the fungus Escovopsis weberi, a specialized disease agent of ant agriculture.</title>
        <authorList>
            <person name="de Man T.J."/>
            <person name="Stajich J.E."/>
            <person name="Kubicek C.P."/>
            <person name="Chenthamara K."/>
            <person name="Atanasova L."/>
            <person name="Druzhinina I.S."/>
            <person name="Birnbaum S."/>
            <person name="Barribeau S.M."/>
            <person name="Teiling C."/>
            <person name="Suen G."/>
            <person name="Currie C."/>
            <person name="Gerardo N.M."/>
        </authorList>
    </citation>
    <scope>NUCLEOTIDE SEQUENCE [LARGE SCALE GENOMIC DNA]</scope>
</reference>
<dbReference type="AlphaFoldDB" id="A0A0M9VUC9"/>
<dbReference type="PANTHER" id="PTHR46064:SF1">
    <property type="entry name" value="QUEUINE TRNA-RIBOSYLTRANSFERASE ACCESSORY SUBUNIT 2"/>
    <property type="match status" value="1"/>
</dbReference>
<dbReference type="Pfam" id="PF01702">
    <property type="entry name" value="TGT"/>
    <property type="match status" value="1"/>
</dbReference>
<proteinExistence type="inferred from homology"/>
<comment type="cofactor">
    <cofactor evidence="5">
        <name>Zn(2+)</name>
        <dbReference type="ChEBI" id="CHEBI:29105"/>
    </cofactor>
    <text evidence="5">Binds 1 zinc ion per subunit.</text>
</comment>
<protein>
    <recommendedName>
        <fullName evidence="5">Queuine tRNA-ribosyltransferase accessory subunit 2</fullName>
    </recommendedName>
    <alternativeName>
        <fullName evidence="5">Queuine tRNA-ribosyltransferase domain-containing protein 1</fullName>
    </alternativeName>
</protein>
<dbReference type="STRING" id="150374.A0A0M9VUC9"/>
<keyword evidence="4 5" id="KW-0862">Zinc</keyword>
<keyword evidence="9" id="KW-1185">Reference proteome</keyword>
<feature type="compositionally biased region" description="Basic and acidic residues" evidence="6">
    <location>
        <begin position="379"/>
        <end position="400"/>
    </location>
</feature>
<comment type="function">
    <text evidence="5">Non-catalytic subunit of the queuine tRNA-ribosyltransferase (TGT) that catalyzes the base-exchange of a guanine (G) residue with queuine (Q) at position 34 (anticodon wobble position) in tRNAs with GU(N) anticodons (tRNA-Asp, -Asn, -His and -Tyr), resulting in the hypermodified nucleoside queuosine (7-(((4,5-cis-dihydroxy-2-cyclopenten-1-yl)amino)methyl)-7-deazaguanosine).</text>
</comment>